<organism evidence="2 3">
    <name type="scientific">Paenibacillus melissococcoides</name>
    <dbReference type="NCBI Taxonomy" id="2912268"/>
    <lineage>
        <taxon>Bacteria</taxon>
        <taxon>Bacillati</taxon>
        <taxon>Bacillota</taxon>
        <taxon>Bacilli</taxon>
        <taxon>Bacillales</taxon>
        <taxon>Paenibacillaceae</taxon>
        <taxon>Paenibacillus</taxon>
    </lineage>
</organism>
<evidence type="ECO:0000313" key="3">
    <source>
        <dbReference type="Proteomes" id="UP001154322"/>
    </source>
</evidence>
<protein>
    <recommendedName>
        <fullName evidence="4">Holin</fullName>
    </recommendedName>
</protein>
<feature type="transmembrane region" description="Helical" evidence="1">
    <location>
        <begin position="28"/>
        <end position="48"/>
    </location>
</feature>
<reference evidence="2" key="1">
    <citation type="submission" date="2022-06" db="EMBL/GenBank/DDBJ databases">
        <authorList>
            <person name="Dietemann V."/>
            <person name="Ory F."/>
            <person name="Dainat B."/>
            <person name="Oberhansli S."/>
        </authorList>
    </citation>
    <scope>NUCLEOTIDE SEQUENCE</scope>
    <source>
        <strain evidence="2">Ena-SAMPLE-TAB-26-04-2022-14:26:32:270-5432</strain>
    </source>
</reference>
<keyword evidence="1" id="KW-0812">Transmembrane</keyword>
<gene>
    <name evidence="2" type="ORF">WJ0W_004072</name>
</gene>
<keyword evidence="3" id="KW-1185">Reference proteome</keyword>
<proteinExistence type="predicted"/>
<keyword evidence="1" id="KW-1133">Transmembrane helix</keyword>
<dbReference type="RefSeq" id="WP_213430620.1">
    <property type="nucleotide sequence ID" value="NZ_AP031286.1"/>
</dbReference>
<comment type="caution">
    <text evidence="2">The sequence shown here is derived from an EMBL/GenBank/DDBJ whole genome shotgun (WGS) entry which is preliminary data.</text>
</comment>
<evidence type="ECO:0008006" key="4">
    <source>
        <dbReference type="Google" id="ProtNLM"/>
    </source>
</evidence>
<accession>A0ABM9G4W1</accession>
<keyword evidence="1" id="KW-0472">Membrane</keyword>
<evidence type="ECO:0000313" key="2">
    <source>
        <dbReference type="EMBL" id="CAH8246840.1"/>
    </source>
</evidence>
<dbReference type="Proteomes" id="UP001154322">
    <property type="component" value="Unassembled WGS sequence"/>
</dbReference>
<sequence>MIEIGFVIALAMAMGGFLKNEEWFPNKYIPFVIVIFAVAFNLLNAFLFNGDLLEAGKLALIEAAGAIGIHSGLKNSFQKRDEE</sequence>
<name>A0ABM9G4W1_9BACL</name>
<evidence type="ECO:0000256" key="1">
    <source>
        <dbReference type="SAM" id="Phobius"/>
    </source>
</evidence>
<dbReference type="EMBL" id="CALYLO010000005">
    <property type="protein sequence ID" value="CAH8246840.1"/>
    <property type="molecule type" value="Genomic_DNA"/>
</dbReference>